<feature type="domain" description="C2H2-type" evidence="12">
    <location>
        <begin position="127"/>
        <end position="154"/>
    </location>
</feature>
<dbReference type="FunFam" id="3.30.160.60:FF:000733">
    <property type="entry name" value="Zinc finger protein 236 variant"/>
    <property type="match status" value="1"/>
</dbReference>
<comment type="subcellular location">
    <subcellularLocation>
        <location evidence="1">Nucleus</location>
    </subcellularLocation>
</comment>
<dbReference type="GO" id="GO:0003677">
    <property type="term" value="F:DNA binding"/>
    <property type="evidence" value="ECO:0007669"/>
    <property type="project" value="UniProtKB-KW"/>
</dbReference>
<keyword evidence="4" id="KW-0677">Repeat</keyword>
<feature type="domain" description="C2H2-type" evidence="12">
    <location>
        <begin position="191"/>
        <end position="218"/>
    </location>
</feature>
<accession>A0AAV2QJE9</accession>
<evidence type="ECO:0000313" key="14">
    <source>
        <dbReference type="Proteomes" id="UP001497623"/>
    </source>
</evidence>
<organism evidence="13 14">
    <name type="scientific">Meganyctiphanes norvegica</name>
    <name type="common">Northern krill</name>
    <name type="synonym">Thysanopoda norvegica</name>
    <dbReference type="NCBI Taxonomy" id="48144"/>
    <lineage>
        <taxon>Eukaryota</taxon>
        <taxon>Metazoa</taxon>
        <taxon>Ecdysozoa</taxon>
        <taxon>Arthropoda</taxon>
        <taxon>Crustacea</taxon>
        <taxon>Multicrustacea</taxon>
        <taxon>Malacostraca</taxon>
        <taxon>Eumalacostraca</taxon>
        <taxon>Eucarida</taxon>
        <taxon>Euphausiacea</taxon>
        <taxon>Euphausiidae</taxon>
        <taxon>Meganyctiphanes</taxon>
    </lineage>
</organism>
<evidence type="ECO:0000256" key="4">
    <source>
        <dbReference type="ARBA" id="ARBA00022737"/>
    </source>
</evidence>
<gene>
    <name evidence="13" type="ORF">MNOR_LOCUS12863</name>
</gene>
<dbReference type="PANTHER" id="PTHR16515:SF66">
    <property type="entry name" value="C2H2-TYPE DOMAIN-CONTAINING PROTEIN"/>
    <property type="match status" value="1"/>
</dbReference>
<evidence type="ECO:0000256" key="9">
    <source>
        <dbReference type="ARBA" id="ARBA00023163"/>
    </source>
</evidence>
<dbReference type="FunFam" id="3.30.160.60:FF:001485">
    <property type="entry name" value="Krueppel-related zinc finger protein"/>
    <property type="match status" value="1"/>
</dbReference>
<evidence type="ECO:0000256" key="1">
    <source>
        <dbReference type="ARBA" id="ARBA00004123"/>
    </source>
</evidence>
<evidence type="ECO:0000256" key="5">
    <source>
        <dbReference type="ARBA" id="ARBA00022771"/>
    </source>
</evidence>
<protein>
    <recommendedName>
        <fullName evidence="12">C2H2-type domain-containing protein</fullName>
    </recommendedName>
</protein>
<keyword evidence="10" id="KW-0539">Nucleus</keyword>
<keyword evidence="7" id="KW-0805">Transcription regulation</keyword>
<dbReference type="SMART" id="SM00355">
    <property type="entry name" value="ZnF_C2H2"/>
    <property type="match status" value="5"/>
</dbReference>
<dbReference type="Gene3D" id="3.30.160.60">
    <property type="entry name" value="Classic Zinc Finger"/>
    <property type="match status" value="5"/>
</dbReference>
<proteinExistence type="inferred from homology"/>
<keyword evidence="6" id="KW-0862">Zinc</keyword>
<feature type="domain" description="C2H2-type" evidence="12">
    <location>
        <begin position="99"/>
        <end position="126"/>
    </location>
</feature>
<dbReference type="GO" id="GO:0010468">
    <property type="term" value="P:regulation of gene expression"/>
    <property type="evidence" value="ECO:0007669"/>
    <property type="project" value="TreeGrafter"/>
</dbReference>
<dbReference type="Pfam" id="PF00096">
    <property type="entry name" value="zf-C2H2"/>
    <property type="match status" value="4"/>
</dbReference>
<dbReference type="InterPro" id="IPR050331">
    <property type="entry name" value="Zinc_finger"/>
</dbReference>
<evidence type="ECO:0000256" key="6">
    <source>
        <dbReference type="ARBA" id="ARBA00022833"/>
    </source>
</evidence>
<evidence type="ECO:0000256" key="7">
    <source>
        <dbReference type="ARBA" id="ARBA00023015"/>
    </source>
</evidence>
<dbReference type="GO" id="GO:0005634">
    <property type="term" value="C:nucleus"/>
    <property type="evidence" value="ECO:0007669"/>
    <property type="project" value="UniProtKB-SubCell"/>
</dbReference>
<evidence type="ECO:0000313" key="13">
    <source>
        <dbReference type="EMBL" id="CAL4085941.1"/>
    </source>
</evidence>
<feature type="domain" description="C2H2-type" evidence="12">
    <location>
        <begin position="219"/>
        <end position="240"/>
    </location>
</feature>
<evidence type="ECO:0000256" key="11">
    <source>
        <dbReference type="PROSITE-ProRule" id="PRU00042"/>
    </source>
</evidence>
<feature type="domain" description="C2H2-type" evidence="12">
    <location>
        <begin position="157"/>
        <end position="184"/>
    </location>
</feature>
<dbReference type="PROSITE" id="PS00028">
    <property type="entry name" value="ZINC_FINGER_C2H2_1"/>
    <property type="match status" value="4"/>
</dbReference>
<dbReference type="SUPFAM" id="SSF57667">
    <property type="entry name" value="beta-beta-alpha zinc fingers"/>
    <property type="match status" value="3"/>
</dbReference>
<evidence type="ECO:0000259" key="12">
    <source>
        <dbReference type="PROSITE" id="PS50157"/>
    </source>
</evidence>
<dbReference type="InterPro" id="IPR036236">
    <property type="entry name" value="Znf_C2H2_sf"/>
</dbReference>
<evidence type="ECO:0000256" key="10">
    <source>
        <dbReference type="ARBA" id="ARBA00023242"/>
    </source>
</evidence>
<reference evidence="13 14" key="1">
    <citation type="submission" date="2024-05" db="EMBL/GenBank/DDBJ databases">
        <authorList>
            <person name="Wallberg A."/>
        </authorList>
    </citation>
    <scope>NUCLEOTIDE SEQUENCE [LARGE SCALE GENOMIC DNA]</scope>
</reference>
<feature type="non-terminal residue" evidence="13">
    <location>
        <position position="240"/>
    </location>
</feature>
<comment type="caution">
    <text evidence="13">The sequence shown here is derived from an EMBL/GenBank/DDBJ whole genome shotgun (WGS) entry which is preliminary data.</text>
</comment>
<dbReference type="Proteomes" id="UP001497623">
    <property type="component" value="Unassembled WGS sequence"/>
</dbReference>
<evidence type="ECO:0000256" key="2">
    <source>
        <dbReference type="ARBA" id="ARBA00006991"/>
    </source>
</evidence>
<name>A0AAV2QJE9_MEGNR</name>
<evidence type="ECO:0000256" key="8">
    <source>
        <dbReference type="ARBA" id="ARBA00023125"/>
    </source>
</evidence>
<dbReference type="EMBL" id="CAXKWB010007176">
    <property type="protein sequence ID" value="CAL4085941.1"/>
    <property type="molecule type" value="Genomic_DNA"/>
</dbReference>
<dbReference type="PANTHER" id="PTHR16515">
    <property type="entry name" value="PR DOMAIN ZINC FINGER PROTEIN"/>
    <property type="match status" value="1"/>
</dbReference>
<evidence type="ECO:0000256" key="3">
    <source>
        <dbReference type="ARBA" id="ARBA00022723"/>
    </source>
</evidence>
<dbReference type="FunFam" id="3.30.160.60:FF:001325">
    <property type="entry name" value="zinc finger protein 200"/>
    <property type="match status" value="1"/>
</dbReference>
<dbReference type="GO" id="GO:0008270">
    <property type="term" value="F:zinc ion binding"/>
    <property type="evidence" value="ECO:0007669"/>
    <property type="project" value="UniProtKB-KW"/>
</dbReference>
<keyword evidence="3" id="KW-0479">Metal-binding</keyword>
<keyword evidence="9" id="KW-0804">Transcription</keyword>
<keyword evidence="8" id="KW-0238">DNA-binding</keyword>
<sequence length="240" mass="28436">MDCTANDSKYHIKLKFENNLLQTESVHAPELRKLAIDSVSPTKALIQLKQEINPSENDNEYHIDVKVEDDPLQFELKNEPDLRKMAVSNMDSCIGEKQYHCSFCDKSFAKNSYLQDHKKIHTGERPYQCSYCDTCFTTKNYLKIHIRKHAGKKEKSYQCDHCYKSFACKQSLVRHHRIHTWEDKNSEEKPYQCQHCDKRFTTKGYLEIHKRMHTGEKPYQCNHCYKSFAQKQVLVKHQRV</sequence>
<dbReference type="InterPro" id="IPR013087">
    <property type="entry name" value="Znf_C2H2_type"/>
</dbReference>
<dbReference type="AlphaFoldDB" id="A0AAV2QJE9"/>
<dbReference type="PROSITE" id="PS50157">
    <property type="entry name" value="ZINC_FINGER_C2H2_2"/>
    <property type="match status" value="5"/>
</dbReference>
<keyword evidence="14" id="KW-1185">Reference proteome</keyword>
<keyword evidence="5 11" id="KW-0863">Zinc-finger</keyword>
<dbReference type="FunFam" id="3.30.160.60:FF:000744">
    <property type="entry name" value="zinc finger E-box-binding homeobox 1"/>
    <property type="match status" value="1"/>
</dbReference>
<comment type="similarity">
    <text evidence="2">Belongs to the krueppel C2H2-type zinc-finger protein family.</text>
</comment>
<dbReference type="FunFam" id="3.30.160.60:FF:000367">
    <property type="entry name" value="Zinc finger protein 572"/>
    <property type="match status" value="1"/>
</dbReference>